<protein>
    <submittedName>
        <fullName evidence="2">Uncharacterized protein</fullName>
    </submittedName>
</protein>
<dbReference type="AlphaFoldDB" id="A0A8H6IYA2"/>
<dbReference type="EMBL" id="WIGM01001256">
    <property type="protein sequence ID" value="KAF6802596.1"/>
    <property type="molecule type" value="Genomic_DNA"/>
</dbReference>
<dbReference type="Proteomes" id="UP000639643">
    <property type="component" value="Unassembled WGS sequence"/>
</dbReference>
<evidence type="ECO:0000313" key="2">
    <source>
        <dbReference type="EMBL" id="KAF6802596.1"/>
    </source>
</evidence>
<sequence length="104" mass="10971">MLAVTAYMRAVSTSSANSQDSEMSLGLRKGTLPTGEALNQPRSAPPKGRAPTFSAKITPTQGPAASVRRPGCAWNGRAARPSPTVRHREGSSSERCSARPLIRP</sequence>
<evidence type="ECO:0000256" key="1">
    <source>
        <dbReference type="SAM" id="MobiDB-lite"/>
    </source>
</evidence>
<name>A0A8H6IYA2_9PEZI</name>
<keyword evidence="3" id="KW-1185">Reference proteome</keyword>
<proteinExistence type="predicted"/>
<evidence type="ECO:0000313" key="3">
    <source>
        <dbReference type="Proteomes" id="UP000639643"/>
    </source>
</evidence>
<gene>
    <name evidence="2" type="ORF">CMUS01_15313</name>
</gene>
<feature type="region of interest" description="Disordered" evidence="1">
    <location>
        <begin position="10"/>
        <end position="104"/>
    </location>
</feature>
<comment type="caution">
    <text evidence="2">The sequence shown here is derived from an EMBL/GenBank/DDBJ whole genome shotgun (WGS) entry which is preliminary data.</text>
</comment>
<accession>A0A8H6IYA2</accession>
<feature type="compositionally biased region" description="Polar residues" evidence="1">
    <location>
        <begin position="11"/>
        <end position="22"/>
    </location>
</feature>
<reference evidence="2" key="1">
    <citation type="journal article" date="2020" name="Phytopathology">
        <title>Genome Sequence Resources of Colletotrichum truncatum, C. plurivorum, C. musicola, and C. sojae: Four Species Pathogenic to Soybean (Glycine max).</title>
        <authorList>
            <person name="Rogerio F."/>
            <person name="Boufleur T.R."/>
            <person name="Ciampi-Guillardi M."/>
            <person name="Sukno S.A."/>
            <person name="Thon M.R."/>
            <person name="Massola Junior N.S."/>
            <person name="Baroncelli R."/>
        </authorList>
    </citation>
    <scope>NUCLEOTIDE SEQUENCE</scope>
    <source>
        <strain evidence="2">LFN0074</strain>
    </source>
</reference>
<organism evidence="2 3">
    <name type="scientific">Colletotrichum musicola</name>
    <dbReference type="NCBI Taxonomy" id="2175873"/>
    <lineage>
        <taxon>Eukaryota</taxon>
        <taxon>Fungi</taxon>
        <taxon>Dikarya</taxon>
        <taxon>Ascomycota</taxon>
        <taxon>Pezizomycotina</taxon>
        <taxon>Sordariomycetes</taxon>
        <taxon>Hypocreomycetidae</taxon>
        <taxon>Glomerellales</taxon>
        <taxon>Glomerellaceae</taxon>
        <taxon>Colletotrichum</taxon>
        <taxon>Colletotrichum orchidearum species complex</taxon>
    </lineage>
</organism>